<keyword evidence="1" id="KW-0812">Transmembrane</keyword>
<dbReference type="EMBL" id="GL882897">
    <property type="protein sequence ID" value="EGF76430.1"/>
    <property type="molecule type" value="Genomic_DNA"/>
</dbReference>
<dbReference type="STRING" id="684364.F4PEH9"/>
<feature type="transmembrane region" description="Helical" evidence="1">
    <location>
        <begin position="280"/>
        <end position="299"/>
    </location>
</feature>
<evidence type="ECO:0000313" key="3">
    <source>
        <dbReference type="Proteomes" id="UP000007241"/>
    </source>
</evidence>
<feature type="transmembrane region" description="Helical" evidence="1">
    <location>
        <begin position="212"/>
        <end position="237"/>
    </location>
</feature>
<dbReference type="Pfam" id="PF14494">
    <property type="entry name" value="DUF4436"/>
    <property type="match status" value="1"/>
</dbReference>
<protein>
    <submittedName>
        <fullName evidence="2">Uncharacterized protein</fullName>
    </submittedName>
</protein>
<dbReference type="RefSeq" id="XP_006683029.1">
    <property type="nucleotide sequence ID" value="XM_006682966.1"/>
</dbReference>
<keyword evidence="3" id="KW-1185">Reference proteome</keyword>
<dbReference type="OMA" id="RESHEGY"/>
<proteinExistence type="predicted"/>
<dbReference type="AlphaFoldDB" id="F4PEH9"/>
<dbReference type="Proteomes" id="UP000007241">
    <property type="component" value="Unassembled WGS sequence"/>
</dbReference>
<dbReference type="InParanoid" id="F4PEH9"/>
<dbReference type="OrthoDB" id="5594013at2759"/>
<keyword evidence="1" id="KW-1133">Transmembrane helix</keyword>
<sequence length="399" mass="44326">MFLFRPWSRVKRRTRIQLILAACGTILLSVCVPLLAWHSDNISSLMLDPDNAQRNYNPVTDLIDFNGIAVFATIINLDLVSFNYKLRLSVIPCGRLMGSTSGDLYRPSTIITVVFDTQVIVFPTNLYIRKQDAMLNIDSGNINRYPFDTYNISYVVSASFVNSTTGVQTPIPIYLATMASTNSWQADASFNSDVSPTLKVLATFYRSWTSRFFSLLVFTIMWILSITAFILAATLWFRNRKVEPPTIAVIASLLFSLPAIRSSQPGSPPVGCTLDIAGYFWNIGLAALSMFLLMLNYVVRYKREKRHHYNPVMGIPGAMLGGDGSELGSSLVGINSHNISTSINGTTLNYRNTASIDDDRCSAYTHSDVDSVDLTNRRHSGTFLHVPSPHHSNPIVVIT</sequence>
<accession>F4PEH9</accession>
<dbReference type="GeneID" id="18244737"/>
<reference evidence="2 3" key="1">
    <citation type="submission" date="2009-12" db="EMBL/GenBank/DDBJ databases">
        <title>The draft genome of Batrachochytrium dendrobatidis.</title>
        <authorList>
            <consortium name="US DOE Joint Genome Institute (JGI-PGF)"/>
            <person name="Kuo A."/>
            <person name="Salamov A."/>
            <person name="Schmutz J."/>
            <person name="Lucas S."/>
            <person name="Pitluck S."/>
            <person name="Rosenblum E."/>
            <person name="Stajich J."/>
            <person name="Eisen M."/>
            <person name="Grigoriev I.V."/>
        </authorList>
    </citation>
    <scope>NUCLEOTIDE SEQUENCE [LARGE SCALE GENOMIC DNA]</scope>
    <source>
        <strain evidence="3">JAM81 / FGSC 10211</strain>
    </source>
</reference>
<evidence type="ECO:0000256" key="1">
    <source>
        <dbReference type="SAM" id="Phobius"/>
    </source>
</evidence>
<gene>
    <name evidence="2" type="ORF">BATDEDRAFT_92727</name>
</gene>
<dbReference type="HOGENOM" id="CLU_690754_0_0_1"/>
<dbReference type="PANTHER" id="PTHR37330:SF1">
    <property type="entry name" value="CONSERVED TRANSMEMBRANE PROTEIN-RELATED"/>
    <property type="match status" value="1"/>
</dbReference>
<evidence type="ECO:0000313" key="2">
    <source>
        <dbReference type="EMBL" id="EGF76430.1"/>
    </source>
</evidence>
<dbReference type="InterPro" id="IPR027948">
    <property type="entry name" value="DUF4436"/>
</dbReference>
<keyword evidence="1" id="KW-0472">Membrane</keyword>
<dbReference type="PANTHER" id="PTHR37330">
    <property type="entry name" value="CONSERVED TRANSMEMBRANE PROTEIN-RELATED"/>
    <property type="match status" value="1"/>
</dbReference>
<name>F4PEH9_BATDJ</name>
<organism evidence="2 3">
    <name type="scientific">Batrachochytrium dendrobatidis (strain JAM81 / FGSC 10211)</name>
    <name type="common">Frog chytrid fungus</name>
    <dbReference type="NCBI Taxonomy" id="684364"/>
    <lineage>
        <taxon>Eukaryota</taxon>
        <taxon>Fungi</taxon>
        <taxon>Fungi incertae sedis</taxon>
        <taxon>Chytridiomycota</taxon>
        <taxon>Chytridiomycota incertae sedis</taxon>
        <taxon>Chytridiomycetes</taxon>
        <taxon>Rhizophydiales</taxon>
        <taxon>Rhizophydiales incertae sedis</taxon>
        <taxon>Batrachochytrium</taxon>
    </lineage>
</organism>